<evidence type="ECO:0000256" key="1">
    <source>
        <dbReference type="SAM" id="MobiDB-lite"/>
    </source>
</evidence>
<dbReference type="Proteomes" id="UP000054302">
    <property type="component" value="Unassembled WGS sequence"/>
</dbReference>
<dbReference type="OMA" id="ARDRMCK"/>
<proteinExistence type="predicted"/>
<name>A0A0D1Z8W0_EXOME</name>
<dbReference type="HOGENOM" id="CLU_045416_0_0_1"/>
<feature type="region of interest" description="Disordered" evidence="1">
    <location>
        <begin position="411"/>
        <end position="437"/>
    </location>
</feature>
<feature type="region of interest" description="Disordered" evidence="1">
    <location>
        <begin position="493"/>
        <end position="512"/>
    </location>
</feature>
<accession>A0A0D1Z8W0</accession>
<organism evidence="2 3">
    <name type="scientific">Exophiala mesophila</name>
    <name type="common">Black yeast-like fungus</name>
    <dbReference type="NCBI Taxonomy" id="212818"/>
    <lineage>
        <taxon>Eukaryota</taxon>
        <taxon>Fungi</taxon>
        <taxon>Dikarya</taxon>
        <taxon>Ascomycota</taxon>
        <taxon>Pezizomycotina</taxon>
        <taxon>Eurotiomycetes</taxon>
        <taxon>Chaetothyriomycetidae</taxon>
        <taxon>Chaetothyriales</taxon>
        <taxon>Herpotrichiellaceae</taxon>
        <taxon>Exophiala</taxon>
    </lineage>
</organism>
<dbReference type="EMBL" id="KN847523">
    <property type="protein sequence ID" value="KIV91157.1"/>
    <property type="molecule type" value="Genomic_DNA"/>
</dbReference>
<dbReference type="OrthoDB" id="4139867at2759"/>
<dbReference type="VEuPathDB" id="FungiDB:PV10_05728"/>
<protein>
    <recommendedName>
        <fullName evidence="4">F-box domain-containing protein</fullName>
    </recommendedName>
</protein>
<evidence type="ECO:0008006" key="4">
    <source>
        <dbReference type="Google" id="ProtNLM"/>
    </source>
</evidence>
<sequence>MATLTQLEQHRHQFTQIASKSSLRLRSSDDHSCVSLTTIYNVGTRHVDHKDASSVDITIQASDPSGRPSTPKTSAPAHITTCSSSSSPVLQSITLPDTSSQSPTLSLQPRRRSTLHQSSPFLTIIPHDLHHVLAVNYLDFDTLLSLRQTCHTMHDLLTPQLVRRVRSAVIQESLKVEEQQFTSYRSIYPRQRLGHLWDLLYYAFDFRLIERPATKLPCYGCLETKPLWAFVERMSIKGTGLGARYARDRMCKDCMRRYRHIEGFWWKENWVKKSDTVRKSTRTNRIKGWVVHGGSLVNPDQEVGVCSSCGCGSFELWWGCKDCFELEERRRREEDLEDFYGWQRKVVNVLEAWRVRKEGKRRQRVARRERSRGRNRWWTLNIDRSNWEWQGGLNDRLAALLEWTEHKTQLKSPNAVSRTSTTPEASQSNTQPWRAVDQIPLPENRRVSRCSSCWVPNCPRRTYMLGLAYERYLPQDRWCKGCQTDFEARRAKRRQCRQSSRPRQSGGPPVDIFSDGWLDGFGDLFDDQV</sequence>
<feature type="compositionally biased region" description="Polar residues" evidence="1">
    <location>
        <begin position="411"/>
        <end position="432"/>
    </location>
</feature>
<feature type="compositionally biased region" description="Polar residues" evidence="1">
    <location>
        <begin position="80"/>
        <end position="107"/>
    </location>
</feature>
<evidence type="ECO:0000313" key="2">
    <source>
        <dbReference type="EMBL" id="KIV91157.1"/>
    </source>
</evidence>
<feature type="compositionally biased region" description="Low complexity" evidence="1">
    <location>
        <begin position="497"/>
        <end position="512"/>
    </location>
</feature>
<dbReference type="RefSeq" id="XP_016222731.1">
    <property type="nucleotide sequence ID" value="XM_016370438.1"/>
</dbReference>
<feature type="compositionally biased region" description="Polar residues" evidence="1">
    <location>
        <begin position="59"/>
        <end position="73"/>
    </location>
</feature>
<feature type="region of interest" description="Disordered" evidence="1">
    <location>
        <begin position="59"/>
        <end position="111"/>
    </location>
</feature>
<evidence type="ECO:0000313" key="3">
    <source>
        <dbReference type="Proteomes" id="UP000054302"/>
    </source>
</evidence>
<keyword evidence="3" id="KW-1185">Reference proteome</keyword>
<gene>
    <name evidence="2" type="ORF">PV10_05728</name>
</gene>
<reference evidence="2 3" key="1">
    <citation type="submission" date="2015-01" db="EMBL/GenBank/DDBJ databases">
        <title>The Genome Sequence of Exophiala mesophila CBS40295.</title>
        <authorList>
            <consortium name="The Broad Institute Genomics Platform"/>
            <person name="Cuomo C."/>
            <person name="de Hoog S."/>
            <person name="Gorbushina A."/>
            <person name="Stielow B."/>
            <person name="Teixiera M."/>
            <person name="Abouelleil A."/>
            <person name="Chapman S.B."/>
            <person name="Priest M."/>
            <person name="Young S.K."/>
            <person name="Wortman J."/>
            <person name="Nusbaum C."/>
            <person name="Birren B."/>
        </authorList>
    </citation>
    <scope>NUCLEOTIDE SEQUENCE [LARGE SCALE GENOMIC DNA]</scope>
    <source>
        <strain evidence="2 3">CBS 40295</strain>
    </source>
</reference>
<dbReference type="GeneID" id="27323573"/>
<dbReference type="AlphaFoldDB" id="A0A0D1Z8W0"/>